<dbReference type="CDD" id="cd07958">
    <property type="entry name" value="Anticodon_Ia_Leu_BEm"/>
    <property type="match status" value="1"/>
</dbReference>
<evidence type="ECO:0000256" key="11">
    <source>
        <dbReference type="SAM" id="Coils"/>
    </source>
</evidence>
<dbReference type="InterPro" id="IPR025709">
    <property type="entry name" value="Leu_tRNA-synth_edit"/>
</dbReference>
<dbReference type="PANTHER" id="PTHR43740:SF2">
    <property type="entry name" value="LEUCINE--TRNA LIGASE, MITOCHONDRIAL"/>
    <property type="match status" value="1"/>
</dbReference>
<dbReference type="Proteomes" id="UP000010880">
    <property type="component" value="Chromosome"/>
</dbReference>
<dbReference type="InterPro" id="IPR009008">
    <property type="entry name" value="Val/Leu/Ile-tRNA-synth_edit"/>
</dbReference>
<evidence type="ECO:0000259" key="15">
    <source>
        <dbReference type="Pfam" id="PF13603"/>
    </source>
</evidence>
<evidence type="ECO:0000256" key="8">
    <source>
        <dbReference type="ARBA" id="ARBA00047469"/>
    </source>
</evidence>
<evidence type="ECO:0000259" key="12">
    <source>
        <dbReference type="Pfam" id="PF00133"/>
    </source>
</evidence>
<evidence type="ECO:0000256" key="6">
    <source>
        <dbReference type="ARBA" id="ARBA00022917"/>
    </source>
</evidence>
<evidence type="ECO:0000256" key="4">
    <source>
        <dbReference type="ARBA" id="ARBA00022741"/>
    </source>
</evidence>
<sequence>MEERYNFSKVEKKWQQHWEEEGTYQTEINQNQDEYYVLEMFPYPSGNLHMGHVRNYSLGDVFARFRRMQGYNVLHPMGWDAFGLPAENAAIKRDIHPADWTEDNISNMKKQFKMLGLSYDWKREVATCKPDYYKWTQWLFLELYKEGLAYKKKAQVNWCPDCQTVLANEQVIDGECERCDSEVIDDKELEQWFFKITDYADQLLADHDLLDGWPERVKTMQQNWIGRSEGAKIKFKIKESNHELEVFTTRPDTIYGATYMVLAPEHPLVDELITGKENETKIRDFIAEVKDQDEEERTGTDAKKLGIDTGIKAINPVTKEEIPVMIANYVLMDYGTGAIMAVPAHDERDFEFAKEYDLPIRVVIQPDDEELTADKLEEAYTEDGLVTNSKMLNGLSIDDAFDKIVDYLEEEGIGNKDVNYRLRDWLISRQRYWGTPIPVIHCNNCGTVPVPEEDLPVKLPTNVEFTGEGQSPLANVDEFVQTTCPECGQAAKREVDTMDTFVDSSWYYLRYTSPELTTKVFDQERANYWMNVDQYIGGIEHAILHLLYARFFMKFLNDQGLVEAKEPFASLLTQGMVLLDGAKMSKSKGNIVDPLEILDEYGADVARLFILFAAPPERDLDWNDEGVEGAQRFLNRVWRLVAKNIDQIKEVTTEFEINHDLDKKLHRQLHVAIRDITSDIEERGQLNTAISSIMELVNAVYKYLNEAKQINSQLLKVVVEDIVLLLAPFAPHMTEELWTKLGYEDSIHNQEWPNFDQEATKKDEIEIVVQVNGKVRDKVKVAADIAEEELKEIIKEQENVQRHIEGKEIIKEIVVPKKLVNIVAQ</sequence>
<dbReference type="HAMAP" id="MF_00049_B">
    <property type="entry name" value="Leu_tRNA_synth_B"/>
    <property type="match status" value="1"/>
</dbReference>
<dbReference type="EC" id="6.1.1.4" evidence="9"/>
<dbReference type="FunFam" id="1.10.730.10:FF:000011">
    <property type="entry name" value="Leucine--tRNA ligase chloroplastic/mitochondrial"/>
    <property type="match status" value="1"/>
</dbReference>
<dbReference type="FunFam" id="3.40.50.620:FF:000100">
    <property type="entry name" value="probable leucine--tRNA ligase, mitochondrial"/>
    <property type="match status" value="1"/>
</dbReference>
<gene>
    <name evidence="9" type="primary">leuS</name>
    <name evidence="16" type="ordered locus">Halha_1913</name>
</gene>
<feature type="domain" description="Methionyl/Valyl/Leucyl/Isoleucyl-tRNA synthetase anticodon-binding" evidence="13">
    <location>
        <begin position="662"/>
        <end position="786"/>
    </location>
</feature>
<keyword evidence="2 9" id="KW-0963">Cytoplasm</keyword>
<dbReference type="Pfam" id="PF09334">
    <property type="entry name" value="tRNA-synt_1g"/>
    <property type="match status" value="1"/>
</dbReference>
<dbReference type="HOGENOM" id="CLU_004427_0_0_9"/>
<dbReference type="RefSeq" id="WP_015327540.1">
    <property type="nucleotide sequence ID" value="NC_019978.1"/>
</dbReference>
<comment type="subcellular location">
    <subcellularLocation>
        <location evidence="9">Cytoplasm</location>
    </subcellularLocation>
</comment>
<dbReference type="OrthoDB" id="9810365at2"/>
<accession>L0KBU4</accession>
<dbReference type="STRING" id="748449.Halha_1913"/>
<dbReference type="FunFam" id="3.10.20.590:FF:000001">
    <property type="entry name" value="Leucine--tRNA ligase"/>
    <property type="match status" value="1"/>
</dbReference>
<keyword evidence="7 9" id="KW-0030">Aminoacyl-tRNA synthetase</keyword>
<feature type="short sequence motif" description="'KMSKS' region" evidence="9">
    <location>
        <begin position="583"/>
        <end position="587"/>
    </location>
</feature>
<dbReference type="Gene3D" id="1.10.730.10">
    <property type="entry name" value="Isoleucyl-tRNA Synthetase, Domain 1"/>
    <property type="match status" value="1"/>
</dbReference>
<evidence type="ECO:0000256" key="7">
    <source>
        <dbReference type="ARBA" id="ARBA00023146"/>
    </source>
</evidence>
<comment type="similarity">
    <text evidence="1 9 10">Belongs to the class-I aminoacyl-tRNA synthetase family.</text>
</comment>
<dbReference type="AlphaFoldDB" id="L0KBU4"/>
<dbReference type="eggNOG" id="COG0495">
    <property type="taxonomic scope" value="Bacteria"/>
</dbReference>
<dbReference type="GO" id="GO:0002161">
    <property type="term" value="F:aminoacyl-tRNA deacylase activity"/>
    <property type="evidence" value="ECO:0007669"/>
    <property type="project" value="InterPro"/>
</dbReference>
<proteinExistence type="inferred from homology"/>
<dbReference type="InterPro" id="IPR002300">
    <property type="entry name" value="aa-tRNA-synth_Ia"/>
</dbReference>
<feature type="coiled-coil region" evidence="11">
    <location>
        <begin position="776"/>
        <end position="803"/>
    </location>
</feature>
<dbReference type="InterPro" id="IPR009080">
    <property type="entry name" value="tRNAsynth_Ia_anticodon-bd"/>
</dbReference>
<dbReference type="EMBL" id="CP003359">
    <property type="protein sequence ID" value="AGB41824.1"/>
    <property type="molecule type" value="Genomic_DNA"/>
</dbReference>
<dbReference type="InterPro" id="IPR015413">
    <property type="entry name" value="Methionyl/Leucyl_tRNA_Synth"/>
</dbReference>
<organism evidence="16 17">
    <name type="scientific">Halobacteroides halobius (strain ATCC 35273 / DSM 5150 / MD-1)</name>
    <dbReference type="NCBI Taxonomy" id="748449"/>
    <lineage>
        <taxon>Bacteria</taxon>
        <taxon>Bacillati</taxon>
        <taxon>Bacillota</taxon>
        <taxon>Clostridia</taxon>
        <taxon>Halanaerobiales</taxon>
        <taxon>Halobacteroidaceae</taxon>
        <taxon>Halobacteroides</taxon>
    </lineage>
</organism>
<feature type="domain" description="Methionyl/Leucyl tRNA synthetase" evidence="14">
    <location>
        <begin position="37"/>
        <end position="186"/>
    </location>
</feature>
<keyword evidence="6 9" id="KW-0648">Protein biosynthesis</keyword>
<dbReference type="GO" id="GO:0006429">
    <property type="term" value="P:leucyl-tRNA aminoacylation"/>
    <property type="evidence" value="ECO:0007669"/>
    <property type="project" value="UniProtKB-UniRule"/>
</dbReference>
<evidence type="ECO:0000259" key="14">
    <source>
        <dbReference type="Pfam" id="PF09334"/>
    </source>
</evidence>
<dbReference type="Pfam" id="PF08264">
    <property type="entry name" value="Anticodon_1"/>
    <property type="match status" value="1"/>
</dbReference>
<evidence type="ECO:0000256" key="2">
    <source>
        <dbReference type="ARBA" id="ARBA00022490"/>
    </source>
</evidence>
<dbReference type="InterPro" id="IPR014729">
    <property type="entry name" value="Rossmann-like_a/b/a_fold"/>
</dbReference>
<dbReference type="PATRIC" id="fig|748449.3.peg.1843"/>
<dbReference type="FunFam" id="3.40.50.620:FF:000003">
    <property type="entry name" value="Leucine--tRNA ligase"/>
    <property type="match status" value="1"/>
</dbReference>
<keyword evidence="17" id="KW-1185">Reference proteome</keyword>
<comment type="catalytic activity">
    <reaction evidence="8 9">
        <text>tRNA(Leu) + L-leucine + ATP = L-leucyl-tRNA(Leu) + AMP + diphosphate</text>
        <dbReference type="Rhea" id="RHEA:11688"/>
        <dbReference type="Rhea" id="RHEA-COMP:9613"/>
        <dbReference type="Rhea" id="RHEA-COMP:9622"/>
        <dbReference type="ChEBI" id="CHEBI:30616"/>
        <dbReference type="ChEBI" id="CHEBI:33019"/>
        <dbReference type="ChEBI" id="CHEBI:57427"/>
        <dbReference type="ChEBI" id="CHEBI:78442"/>
        <dbReference type="ChEBI" id="CHEBI:78494"/>
        <dbReference type="ChEBI" id="CHEBI:456215"/>
        <dbReference type="EC" id="6.1.1.4"/>
    </reaction>
</comment>
<dbReference type="InterPro" id="IPR002302">
    <property type="entry name" value="Leu-tRNA-ligase"/>
</dbReference>
<keyword evidence="11" id="KW-0175">Coiled coil</keyword>
<dbReference type="PRINTS" id="PR00985">
    <property type="entry name" value="TRNASYNTHLEU"/>
</dbReference>
<feature type="binding site" evidence="9">
    <location>
        <position position="586"/>
    </location>
    <ligand>
        <name>ATP</name>
        <dbReference type="ChEBI" id="CHEBI:30616"/>
    </ligand>
</feature>
<dbReference type="GO" id="GO:0005524">
    <property type="term" value="F:ATP binding"/>
    <property type="evidence" value="ECO:0007669"/>
    <property type="project" value="UniProtKB-UniRule"/>
</dbReference>
<dbReference type="InterPro" id="IPR013155">
    <property type="entry name" value="M/V/L/I-tRNA-synth_anticd-bd"/>
</dbReference>
<dbReference type="Gene3D" id="3.40.50.620">
    <property type="entry name" value="HUPs"/>
    <property type="match status" value="2"/>
</dbReference>
<feature type="domain" description="Leucyl-tRNA synthetase editing" evidence="15">
    <location>
        <begin position="222"/>
        <end position="409"/>
    </location>
</feature>
<dbReference type="SUPFAM" id="SSF47323">
    <property type="entry name" value="Anticodon-binding domain of a subclass of class I aminoacyl-tRNA synthetases"/>
    <property type="match status" value="1"/>
</dbReference>
<dbReference type="SUPFAM" id="SSF50677">
    <property type="entry name" value="ValRS/IleRS/LeuRS editing domain"/>
    <property type="match status" value="1"/>
</dbReference>
<evidence type="ECO:0000313" key="16">
    <source>
        <dbReference type="EMBL" id="AGB41824.1"/>
    </source>
</evidence>
<dbReference type="PROSITE" id="PS00178">
    <property type="entry name" value="AA_TRNA_LIGASE_I"/>
    <property type="match status" value="1"/>
</dbReference>
<dbReference type="Pfam" id="PF00133">
    <property type="entry name" value="tRNA-synt_1"/>
    <property type="match status" value="1"/>
</dbReference>
<dbReference type="SUPFAM" id="SSF52374">
    <property type="entry name" value="Nucleotidylyl transferase"/>
    <property type="match status" value="1"/>
</dbReference>
<keyword evidence="5 9" id="KW-0067">ATP-binding</keyword>
<evidence type="ECO:0000313" key="17">
    <source>
        <dbReference type="Proteomes" id="UP000010880"/>
    </source>
</evidence>
<dbReference type="GO" id="GO:0005829">
    <property type="term" value="C:cytosol"/>
    <property type="evidence" value="ECO:0007669"/>
    <property type="project" value="TreeGrafter"/>
</dbReference>
<dbReference type="NCBIfam" id="TIGR00396">
    <property type="entry name" value="leuS_bact"/>
    <property type="match status" value="1"/>
</dbReference>
<evidence type="ECO:0000256" key="5">
    <source>
        <dbReference type="ARBA" id="ARBA00022840"/>
    </source>
</evidence>
<dbReference type="Pfam" id="PF13603">
    <property type="entry name" value="tRNA-synt_1_2"/>
    <property type="match status" value="1"/>
</dbReference>
<dbReference type="CDD" id="cd00812">
    <property type="entry name" value="LeuRS_core"/>
    <property type="match status" value="1"/>
</dbReference>
<feature type="domain" description="Aminoacyl-tRNA synthetase class Ia" evidence="12">
    <location>
        <begin position="422"/>
        <end position="622"/>
    </location>
</feature>
<reference evidence="17" key="1">
    <citation type="submission" date="2012-02" db="EMBL/GenBank/DDBJ databases">
        <title>The complete genome of Halobacteroides halobius DSM 5150.</title>
        <authorList>
            <person name="Lucas S."/>
            <person name="Copeland A."/>
            <person name="Lapidus A."/>
            <person name="Glavina del Rio T."/>
            <person name="Dalin E."/>
            <person name="Tice H."/>
            <person name="Bruce D."/>
            <person name="Goodwin L."/>
            <person name="Pitluck S."/>
            <person name="Peters L."/>
            <person name="Mikhailova N."/>
            <person name="Gu W."/>
            <person name="Kyrpides N."/>
            <person name="Mavromatis K."/>
            <person name="Ivanova N."/>
            <person name="Brettin T."/>
            <person name="Detter J.C."/>
            <person name="Han C."/>
            <person name="Larimer F."/>
            <person name="Land M."/>
            <person name="Hauser L."/>
            <person name="Markowitz V."/>
            <person name="Cheng J.-F."/>
            <person name="Hugenholtz P."/>
            <person name="Woyke T."/>
            <person name="Wu D."/>
            <person name="Tindall B."/>
            <person name="Pomrenke H."/>
            <person name="Brambilla E."/>
            <person name="Klenk H.-P."/>
            <person name="Eisen J.A."/>
        </authorList>
    </citation>
    <scope>NUCLEOTIDE SEQUENCE [LARGE SCALE GENOMIC DNA]</scope>
    <source>
        <strain evidence="17">ATCC 35273 / DSM 5150 / MD-1</strain>
    </source>
</reference>
<keyword evidence="3 9" id="KW-0436">Ligase</keyword>
<evidence type="ECO:0000256" key="9">
    <source>
        <dbReference type="HAMAP-Rule" id="MF_00049"/>
    </source>
</evidence>
<evidence type="ECO:0000256" key="10">
    <source>
        <dbReference type="RuleBase" id="RU363035"/>
    </source>
</evidence>
<dbReference type="GO" id="GO:0004823">
    <property type="term" value="F:leucine-tRNA ligase activity"/>
    <property type="evidence" value="ECO:0007669"/>
    <property type="project" value="UniProtKB-UniRule"/>
</dbReference>
<name>L0KBU4_HALHC</name>
<dbReference type="KEGG" id="hhl:Halha_1913"/>
<protein>
    <recommendedName>
        <fullName evidence="9">Leucine--tRNA ligase</fullName>
        <ecNumber evidence="9">6.1.1.4</ecNumber>
    </recommendedName>
    <alternativeName>
        <fullName evidence="9">Leucyl-tRNA synthetase</fullName>
        <shortName evidence="9">LeuRS</shortName>
    </alternativeName>
</protein>
<keyword evidence="4 9" id="KW-0547">Nucleotide-binding</keyword>
<evidence type="ECO:0000259" key="13">
    <source>
        <dbReference type="Pfam" id="PF08264"/>
    </source>
</evidence>
<evidence type="ECO:0000256" key="1">
    <source>
        <dbReference type="ARBA" id="ARBA00005594"/>
    </source>
</evidence>
<feature type="short sequence motif" description="'HIGH' region" evidence="9">
    <location>
        <begin position="42"/>
        <end position="52"/>
    </location>
</feature>
<dbReference type="InterPro" id="IPR001412">
    <property type="entry name" value="aa-tRNA-synth_I_CS"/>
</dbReference>
<dbReference type="PANTHER" id="PTHR43740">
    <property type="entry name" value="LEUCYL-TRNA SYNTHETASE"/>
    <property type="match status" value="1"/>
</dbReference>
<evidence type="ECO:0000256" key="3">
    <source>
        <dbReference type="ARBA" id="ARBA00022598"/>
    </source>
</evidence>
<dbReference type="Gene3D" id="3.10.20.590">
    <property type="match status" value="1"/>
</dbReference>